<dbReference type="PROSITE" id="PS51296">
    <property type="entry name" value="RIESKE"/>
    <property type="match status" value="1"/>
</dbReference>
<keyword evidence="8" id="KW-1015">Disulfide bond</keyword>
<proteinExistence type="predicted"/>
<dbReference type="PANTHER" id="PTHR10134">
    <property type="entry name" value="CYTOCHROME B-C1 COMPLEX SUBUNIT RIESKE, MITOCHONDRIAL"/>
    <property type="match status" value="1"/>
</dbReference>
<keyword evidence="5" id="KW-0408">Iron</keyword>
<keyword evidence="9" id="KW-0249">Electron transport</keyword>
<keyword evidence="7 9" id="KW-0472">Membrane</keyword>
<feature type="domain" description="Rieske" evidence="11">
    <location>
        <begin position="78"/>
        <end position="173"/>
    </location>
</feature>
<comment type="cofactor">
    <cofactor evidence="9">
        <name>[2Fe-2S] cluster</name>
        <dbReference type="ChEBI" id="CHEBI:190135"/>
    </cofactor>
    <text evidence="9">Binds 1 [2Fe-2S] cluster per subunit.</text>
</comment>
<evidence type="ECO:0000259" key="11">
    <source>
        <dbReference type="PROSITE" id="PS51296"/>
    </source>
</evidence>
<dbReference type="AlphaFoldDB" id="A0A2A5WIE8"/>
<gene>
    <name evidence="12" type="primary">petA</name>
    <name evidence="12" type="ORF">CNE99_09900</name>
</gene>
<evidence type="ECO:0000256" key="1">
    <source>
        <dbReference type="ARBA" id="ARBA00022692"/>
    </source>
</evidence>
<dbReference type="Pfam" id="PF00355">
    <property type="entry name" value="Rieske"/>
    <property type="match status" value="1"/>
</dbReference>
<evidence type="ECO:0000256" key="5">
    <source>
        <dbReference type="ARBA" id="ARBA00023004"/>
    </source>
</evidence>
<comment type="subunit">
    <text evidence="10">The main subunits of complex b-c1 are: cytochrome b, cytochrome c1 and the Rieske protein.</text>
</comment>
<reference evidence="12 13" key="1">
    <citation type="submission" date="2017-08" db="EMBL/GenBank/DDBJ databases">
        <title>Fine stratification of microbial communities through a metagenomic profile of the photic zone.</title>
        <authorList>
            <person name="Haro-Moreno J.M."/>
            <person name="Lopez-Perez M."/>
            <person name="De La Torre J."/>
            <person name="Picazo A."/>
            <person name="Camacho A."/>
            <person name="Rodriguez-Valera F."/>
        </authorList>
    </citation>
    <scope>NUCLEOTIDE SEQUENCE [LARGE SCALE GENOMIC DNA]</scope>
    <source>
        <strain evidence="12">MED-G24</strain>
    </source>
</reference>
<protein>
    <recommendedName>
        <fullName evidence="9">Ubiquinol-cytochrome c reductase iron-sulfur subunit</fullName>
        <ecNumber evidence="9">7.1.1.8</ecNumber>
    </recommendedName>
</protein>
<feature type="transmembrane region" description="Helical" evidence="9">
    <location>
        <begin position="20"/>
        <end position="41"/>
    </location>
</feature>
<dbReference type="InterPro" id="IPR017941">
    <property type="entry name" value="Rieske_2Fe-2S"/>
</dbReference>
<dbReference type="NCBIfam" id="TIGR01416">
    <property type="entry name" value="Rieske_proteo"/>
    <property type="match status" value="1"/>
</dbReference>
<evidence type="ECO:0000256" key="10">
    <source>
        <dbReference type="RuleBase" id="RU004497"/>
    </source>
</evidence>
<evidence type="ECO:0000256" key="7">
    <source>
        <dbReference type="ARBA" id="ARBA00023136"/>
    </source>
</evidence>
<dbReference type="GO" id="GO:0051537">
    <property type="term" value="F:2 iron, 2 sulfur cluster binding"/>
    <property type="evidence" value="ECO:0007669"/>
    <property type="project" value="UniProtKB-KW"/>
</dbReference>
<keyword evidence="9" id="KW-0813">Transport</keyword>
<accession>A0A2A5WIE8</accession>
<keyword evidence="1 9" id="KW-0812">Transmembrane</keyword>
<evidence type="ECO:0000256" key="9">
    <source>
        <dbReference type="RuleBase" id="RU004494"/>
    </source>
</evidence>
<dbReference type="GO" id="GO:0046872">
    <property type="term" value="F:metal ion binding"/>
    <property type="evidence" value="ECO:0007669"/>
    <property type="project" value="UniProtKB-KW"/>
</dbReference>
<dbReference type="Gene3D" id="2.102.10.10">
    <property type="entry name" value="Rieske [2Fe-2S] iron-sulphur domain"/>
    <property type="match status" value="1"/>
</dbReference>
<feature type="non-terminal residue" evidence="12">
    <location>
        <position position="1"/>
    </location>
</feature>
<evidence type="ECO:0000313" key="13">
    <source>
        <dbReference type="Proteomes" id="UP000219327"/>
    </source>
</evidence>
<keyword evidence="6" id="KW-0411">Iron-sulfur</keyword>
<evidence type="ECO:0000256" key="3">
    <source>
        <dbReference type="ARBA" id="ARBA00022723"/>
    </source>
</evidence>
<dbReference type="Proteomes" id="UP000219327">
    <property type="component" value="Unassembled WGS sequence"/>
</dbReference>
<dbReference type="InterPro" id="IPR006317">
    <property type="entry name" value="Ubiquinol_cyt_c_Rdtase_Fe-S-su"/>
</dbReference>
<evidence type="ECO:0000256" key="6">
    <source>
        <dbReference type="ARBA" id="ARBA00023014"/>
    </source>
</evidence>
<dbReference type="InterPro" id="IPR036922">
    <property type="entry name" value="Rieske_2Fe-2S_sf"/>
</dbReference>
<comment type="miscellaneous">
    <text evidence="9">The Rieske protein is a high potential 2Fe-2S protein.</text>
</comment>
<keyword evidence="2" id="KW-0001">2Fe-2S</keyword>
<comment type="catalytic activity">
    <reaction evidence="9">
        <text>a quinol + 2 Fe(III)-[cytochrome c](out) = a quinone + 2 Fe(II)-[cytochrome c](out) + 2 H(+)(out)</text>
        <dbReference type="Rhea" id="RHEA:11484"/>
        <dbReference type="Rhea" id="RHEA-COMP:10350"/>
        <dbReference type="Rhea" id="RHEA-COMP:14399"/>
        <dbReference type="ChEBI" id="CHEBI:15378"/>
        <dbReference type="ChEBI" id="CHEBI:24646"/>
        <dbReference type="ChEBI" id="CHEBI:29033"/>
        <dbReference type="ChEBI" id="CHEBI:29034"/>
        <dbReference type="ChEBI" id="CHEBI:132124"/>
        <dbReference type="EC" id="7.1.1.8"/>
    </reaction>
</comment>
<dbReference type="SUPFAM" id="SSF50022">
    <property type="entry name" value="ISP domain"/>
    <property type="match status" value="1"/>
</dbReference>
<comment type="caution">
    <text evidence="12">The sequence shown here is derived from an EMBL/GenBank/DDBJ whole genome shotgun (WGS) entry which is preliminary data.</text>
</comment>
<evidence type="ECO:0000256" key="4">
    <source>
        <dbReference type="ARBA" id="ARBA00022989"/>
    </source>
</evidence>
<evidence type="ECO:0000313" key="12">
    <source>
        <dbReference type="EMBL" id="PDH36269.1"/>
    </source>
</evidence>
<dbReference type="EMBL" id="NTKD01000071">
    <property type="protein sequence ID" value="PDH36269.1"/>
    <property type="molecule type" value="Genomic_DNA"/>
</dbReference>
<dbReference type="GO" id="GO:0008121">
    <property type="term" value="F:quinol-cytochrome-c reductase activity"/>
    <property type="evidence" value="ECO:0007669"/>
    <property type="project" value="UniProtKB-EC"/>
</dbReference>
<dbReference type="InterPro" id="IPR014349">
    <property type="entry name" value="Rieske_Fe-S_prot"/>
</dbReference>
<name>A0A2A5WIE8_9GAMM</name>
<keyword evidence="3" id="KW-0479">Metal-binding</keyword>
<evidence type="ECO:0000256" key="2">
    <source>
        <dbReference type="ARBA" id="ARBA00022714"/>
    </source>
</evidence>
<organism evidence="12 13">
    <name type="scientific">OM182 bacterium MED-G24</name>
    <dbReference type="NCBI Taxonomy" id="1986255"/>
    <lineage>
        <taxon>Bacteria</taxon>
        <taxon>Pseudomonadati</taxon>
        <taxon>Pseudomonadota</taxon>
        <taxon>Gammaproteobacteria</taxon>
        <taxon>OMG group</taxon>
        <taxon>OM182 clade</taxon>
    </lineage>
</organism>
<evidence type="ECO:0000256" key="8">
    <source>
        <dbReference type="ARBA" id="ARBA00023157"/>
    </source>
</evidence>
<dbReference type="EC" id="7.1.1.8" evidence="9"/>
<keyword evidence="4 9" id="KW-1133">Transmembrane helix</keyword>
<sequence>TMGPIEEAGVPRRRMLLKRLVQGLFGAGAFVVSYPFIRVLFPSRSQVLEVSIADIGIDETKYVLWMGRHVLIRRNAVPAVSGTVDEPLKDPESVASAQPSYVLNSQRAMRQDIFVAYANCTHLGCEVKPDEQGFYCPCHRSRFDRAGRVLKDAVAPMNLAVPHYRFVSSNTLQLFRPT</sequence>